<dbReference type="PANTHER" id="PTHR46796">
    <property type="entry name" value="HTH-TYPE TRANSCRIPTIONAL ACTIVATOR RHAS-RELATED"/>
    <property type="match status" value="1"/>
</dbReference>
<keyword evidence="2" id="KW-0238">DNA-binding</keyword>
<name>A0A7Y0NK23_9GAMM</name>
<evidence type="ECO:0000256" key="4">
    <source>
        <dbReference type="ARBA" id="ARBA00037345"/>
    </source>
</evidence>
<feature type="domain" description="HTH araC/xylS-type" evidence="6">
    <location>
        <begin position="180"/>
        <end position="281"/>
    </location>
</feature>
<accession>A0A7Y0NK23</accession>
<keyword evidence="3" id="KW-0804">Transcription</keyword>
<dbReference type="InterPro" id="IPR035418">
    <property type="entry name" value="AraC-bd_2"/>
</dbReference>
<dbReference type="InterPro" id="IPR050204">
    <property type="entry name" value="AraC_XylS_family_regulators"/>
</dbReference>
<dbReference type="SMART" id="SM00342">
    <property type="entry name" value="HTH_ARAC"/>
    <property type="match status" value="1"/>
</dbReference>
<keyword evidence="8" id="KW-1185">Reference proteome</keyword>
<dbReference type="EMBL" id="JABCKY010000001">
    <property type="protein sequence ID" value="NMT62307.1"/>
    <property type="molecule type" value="Genomic_DNA"/>
</dbReference>
<evidence type="ECO:0000256" key="3">
    <source>
        <dbReference type="ARBA" id="ARBA00023163"/>
    </source>
</evidence>
<protein>
    <submittedName>
        <fullName evidence="7">AraC family transcriptional regulator</fullName>
    </submittedName>
</protein>
<dbReference type="PANTHER" id="PTHR46796:SF12">
    <property type="entry name" value="HTH-TYPE DNA-BINDING TRANSCRIPTIONAL ACTIVATOR EUTR"/>
    <property type="match status" value="1"/>
</dbReference>
<evidence type="ECO:0000259" key="6">
    <source>
        <dbReference type="PROSITE" id="PS01124"/>
    </source>
</evidence>
<dbReference type="InterPro" id="IPR018060">
    <property type="entry name" value="HTH_AraC"/>
</dbReference>
<reference evidence="7 8" key="1">
    <citation type="submission" date="2020-04" db="EMBL/GenBank/DDBJ databases">
        <title>Marinobacter oceani sp. nov., isolated from marine solar saltern.</title>
        <authorList>
            <person name="Chen X.-Y."/>
        </authorList>
    </citation>
    <scope>NUCLEOTIDE SEQUENCE [LARGE SCALE GENOMIC DNA]</scope>
    <source>
        <strain evidence="7 8">W62</strain>
    </source>
</reference>
<dbReference type="PROSITE" id="PS01124">
    <property type="entry name" value="HTH_ARAC_FAMILY_2"/>
    <property type="match status" value="1"/>
</dbReference>
<sequence length="329" mass="37653">MTNSPRLSRKILSPSGRGDFRARLSCIQSGNLNVLGGYLRNASLISGANAGSAAIVMPVEGRVDFKVVDDHCLCGPWMPFLLEPDEDFHATLSEDTHLLIVQLPCLTRSGYRAAIRHHQALFADLFSDFLYETPFFRDYRHALSRVEHLSRLLYRLIEADYLPPREPTERKHVRDDRRLCNAIQLMHGELDTDINIESIASRSGLSLRNLHYLMKQYIGQSPYQYLRGRRLIKARESIIRGYPENTSIAQHGMNWGFQHAGRFSSYYEKHFGEYPSQTLSELDHLKELTDKVISVRDESENTRQQWLTSSAVSAVDRASTNPDLEKQES</sequence>
<dbReference type="GO" id="GO:0043565">
    <property type="term" value="F:sequence-specific DNA binding"/>
    <property type="evidence" value="ECO:0007669"/>
    <property type="project" value="InterPro"/>
</dbReference>
<dbReference type="Pfam" id="PF12833">
    <property type="entry name" value="HTH_18"/>
    <property type="match status" value="1"/>
</dbReference>
<organism evidence="7 8">
    <name type="scientific">Marinobacter orientalis</name>
    <dbReference type="NCBI Taxonomy" id="1928859"/>
    <lineage>
        <taxon>Bacteria</taxon>
        <taxon>Pseudomonadati</taxon>
        <taxon>Pseudomonadota</taxon>
        <taxon>Gammaproteobacteria</taxon>
        <taxon>Pseudomonadales</taxon>
        <taxon>Marinobacteraceae</taxon>
        <taxon>Marinobacter</taxon>
    </lineage>
</organism>
<dbReference type="InterPro" id="IPR009057">
    <property type="entry name" value="Homeodomain-like_sf"/>
</dbReference>
<comment type="function">
    <text evidence="4">Regulatory protein of the TOL plasmid xyl operons. XylS activates the xylXYZLTEGFJQKIH operon required for the degradation of toluene, m-xylene and p-xylene.</text>
</comment>
<evidence type="ECO:0000256" key="2">
    <source>
        <dbReference type="ARBA" id="ARBA00023125"/>
    </source>
</evidence>
<dbReference type="Gene3D" id="1.10.10.60">
    <property type="entry name" value="Homeodomain-like"/>
    <property type="match status" value="1"/>
</dbReference>
<feature type="region of interest" description="Disordered" evidence="5">
    <location>
        <begin position="304"/>
        <end position="329"/>
    </location>
</feature>
<evidence type="ECO:0000256" key="5">
    <source>
        <dbReference type="SAM" id="MobiDB-lite"/>
    </source>
</evidence>
<feature type="compositionally biased region" description="Polar residues" evidence="5">
    <location>
        <begin position="304"/>
        <end position="322"/>
    </location>
</feature>
<dbReference type="SUPFAM" id="SSF46689">
    <property type="entry name" value="Homeodomain-like"/>
    <property type="match status" value="1"/>
</dbReference>
<evidence type="ECO:0000313" key="8">
    <source>
        <dbReference type="Proteomes" id="UP000567186"/>
    </source>
</evidence>
<proteinExistence type="predicted"/>
<gene>
    <name evidence="7" type="ORF">HIU99_01735</name>
</gene>
<comment type="caution">
    <text evidence="7">The sequence shown here is derived from an EMBL/GenBank/DDBJ whole genome shotgun (WGS) entry which is preliminary data.</text>
</comment>
<keyword evidence="1" id="KW-0805">Transcription regulation</keyword>
<dbReference type="AlphaFoldDB" id="A0A7Y0NK23"/>
<dbReference type="GO" id="GO:0003700">
    <property type="term" value="F:DNA-binding transcription factor activity"/>
    <property type="evidence" value="ECO:0007669"/>
    <property type="project" value="InterPro"/>
</dbReference>
<dbReference type="Pfam" id="PF14525">
    <property type="entry name" value="AraC_binding_2"/>
    <property type="match status" value="1"/>
</dbReference>
<dbReference type="Proteomes" id="UP000567186">
    <property type="component" value="Unassembled WGS sequence"/>
</dbReference>
<evidence type="ECO:0000256" key="1">
    <source>
        <dbReference type="ARBA" id="ARBA00023015"/>
    </source>
</evidence>
<evidence type="ECO:0000313" key="7">
    <source>
        <dbReference type="EMBL" id="NMT62307.1"/>
    </source>
</evidence>
<dbReference type="RefSeq" id="WP_168355010.1">
    <property type="nucleotide sequence ID" value="NZ_JABCKY010000001.1"/>
</dbReference>